<dbReference type="Proteomes" id="UP000619295">
    <property type="component" value="Unassembled WGS sequence"/>
</dbReference>
<evidence type="ECO:0000313" key="4">
    <source>
        <dbReference type="Proteomes" id="UP000619295"/>
    </source>
</evidence>
<dbReference type="Gene3D" id="3.40.50.2000">
    <property type="entry name" value="Glycogen Phosphorylase B"/>
    <property type="match status" value="2"/>
</dbReference>
<reference evidence="3" key="1">
    <citation type="submission" date="2020-09" db="EMBL/GenBank/DDBJ databases">
        <title>Bosea spartocytisi sp. nov. a root nodule endophyte of Spartocytisus supranubius in the high mountain ecosystem fo the Teide National Park (Canary Islands, Spain).</title>
        <authorList>
            <person name="Pulido-Suarez L."/>
            <person name="Peix A."/>
            <person name="Igual J.M."/>
            <person name="Socas-Perez N."/>
            <person name="Velazquez E."/>
            <person name="Flores-Felix J.D."/>
            <person name="Leon-Barrios M."/>
        </authorList>
    </citation>
    <scope>NUCLEOTIDE SEQUENCE</scope>
    <source>
        <strain evidence="3">SSUT16</strain>
    </source>
</reference>
<feature type="domain" description="Glycosyl transferase family 1" evidence="1">
    <location>
        <begin position="195"/>
        <end position="331"/>
    </location>
</feature>
<dbReference type="AlphaFoldDB" id="A0A927E826"/>
<evidence type="ECO:0000313" key="3">
    <source>
        <dbReference type="EMBL" id="MBD3844636.1"/>
    </source>
</evidence>
<dbReference type="InterPro" id="IPR028098">
    <property type="entry name" value="Glyco_trans_4-like_N"/>
</dbReference>
<organism evidence="3 4">
    <name type="scientific">Bosea spartocytisi</name>
    <dbReference type="NCBI Taxonomy" id="2773451"/>
    <lineage>
        <taxon>Bacteria</taxon>
        <taxon>Pseudomonadati</taxon>
        <taxon>Pseudomonadota</taxon>
        <taxon>Alphaproteobacteria</taxon>
        <taxon>Hyphomicrobiales</taxon>
        <taxon>Boseaceae</taxon>
        <taxon>Bosea</taxon>
    </lineage>
</organism>
<keyword evidence="4" id="KW-1185">Reference proteome</keyword>
<dbReference type="InterPro" id="IPR001296">
    <property type="entry name" value="Glyco_trans_1"/>
</dbReference>
<dbReference type="GO" id="GO:0016757">
    <property type="term" value="F:glycosyltransferase activity"/>
    <property type="evidence" value="ECO:0007669"/>
    <property type="project" value="InterPro"/>
</dbReference>
<accession>A0A927E826</accession>
<name>A0A927E826_9HYPH</name>
<sequence length="394" mass="43999">MVERAMPDGKTRVLYIVPPTRSFAGIERVTDSICSALASEYRGDLEISVLYTSPFEQIVGQPRPYDVLLSFSNGRLDLLRRVRKTIADGRFDLVVVPQVEPTAVFWLACLGIRRRFILYLHGNPRLERRSFKATVLFEAMRFLVLPRLARVFGTSPRQLDAFRHDYPSKVEHVWVPNPVRSFDTAVPMPAPAIDRPIRFVTVGRFAYQKGYDVLLRAFAAFCETRRGAELALVGYGEEEAAIRALIDELGLADRVRIEHYPDSPAIPLSNSDVYLSGARWEGWSLAICEALRFGLPVIAFDCEFGPSDILVDNRLGRLVPLGDMAGFVEAMVHYHDHVVSQRRDAQYRIDYIDRFSLDKVVHAHAQALLAADGRAQPRSAVAGGSLTAAPAGAS</sequence>
<dbReference type="Pfam" id="PF13439">
    <property type="entry name" value="Glyco_transf_4"/>
    <property type="match status" value="1"/>
</dbReference>
<dbReference type="EMBL" id="JACXWY010000002">
    <property type="protein sequence ID" value="MBD3844636.1"/>
    <property type="molecule type" value="Genomic_DNA"/>
</dbReference>
<dbReference type="PANTHER" id="PTHR12526:SF630">
    <property type="entry name" value="GLYCOSYLTRANSFERASE"/>
    <property type="match status" value="1"/>
</dbReference>
<proteinExistence type="predicted"/>
<feature type="domain" description="Glycosyltransferase subfamily 4-like N-terminal" evidence="2">
    <location>
        <begin position="25"/>
        <end position="178"/>
    </location>
</feature>
<protein>
    <submittedName>
        <fullName evidence="3">Glycosyltransferase</fullName>
    </submittedName>
</protein>
<dbReference type="PANTHER" id="PTHR12526">
    <property type="entry name" value="GLYCOSYLTRANSFERASE"/>
    <property type="match status" value="1"/>
</dbReference>
<comment type="caution">
    <text evidence="3">The sequence shown here is derived from an EMBL/GenBank/DDBJ whole genome shotgun (WGS) entry which is preliminary data.</text>
</comment>
<dbReference type="SUPFAM" id="SSF53756">
    <property type="entry name" value="UDP-Glycosyltransferase/glycogen phosphorylase"/>
    <property type="match status" value="1"/>
</dbReference>
<evidence type="ECO:0000259" key="2">
    <source>
        <dbReference type="Pfam" id="PF13439"/>
    </source>
</evidence>
<evidence type="ECO:0000259" key="1">
    <source>
        <dbReference type="Pfam" id="PF00534"/>
    </source>
</evidence>
<dbReference type="Pfam" id="PF00534">
    <property type="entry name" value="Glycos_transf_1"/>
    <property type="match status" value="1"/>
</dbReference>
<gene>
    <name evidence="3" type="ORF">IED13_02905</name>
</gene>